<proteinExistence type="predicted"/>
<gene>
    <name evidence="1" type="ORF">O6H91_22G048500</name>
</gene>
<name>A0ACC2AFA9_DIPCM</name>
<reference evidence="2" key="1">
    <citation type="journal article" date="2024" name="Proc. Natl. Acad. Sci. U.S.A.">
        <title>Extraordinary preservation of gene collinearity over three hundred million years revealed in homosporous lycophytes.</title>
        <authorList>
            <person name="Li C."/>
            <person name="Wickell D."/>
            <person name="Kuo L.Y."/>
            <person name="Chen X."/>
            <person name="Nie B."/>
            <person name="Liao X."/>
            <person name="Peng D."/>
            <person name="Ji J."/>
            <person name="Jenkins J."/>
            <person name="Williams M."/>
            <person name="Shu S."/>
            <person name="Plott C."/>
            <person name="Barry K."/>
            <person name="Rajasekar S."/>
            <person name="Grimwood J."/>
            <person name="Han X."/>
            <person name="Sun S."/>
            <person name="Hou Z."/>
            <person name="He W."/>
            <person name="Dai G."/>
            <person name="Sun C."/>
            <person name="Schmutz J."/>
            <person name="Leebens-Mack J.H."/>
            <person name="Li F.W."/>
            <person name="Wang L."/>
        </authorList>
    </citation>
    <scope>NUCLEOTIDE SEQUENCE [LARGE SCALE GENOMIC DNA]</scope>
    <source>
        <strain evidence="2">cv. PW_Plant_1</strain>
    </source>
</reference>
<accession>A0ACC2AFA9</accession>
<comment type="caution">
    <text evidence="1">The sequence shown here is derived from an EMBL/GenBank/DDBJ whole genome shotgun (WGS) entry which is preliminary data.</text>
</comment>
<protein>
    <submittedName>
        <fullName evidence="1">Uncharacterized protein</fullName>
    </submittedName>
</protein>
<dbReference type="Proteomes" id="UP001162992">
    <property type="component" value="Chromosome 22"/>
</dbReference>
<organism evidence="1 2">
    <name type="scientific">Diphasiastrum complanatum</name>
    <name type="common">Issler's clubmoss</name>
    <name type="synonym">Lycopodium complanatum</name>
    <dbReference type="NCBI Taxonomy" id="34168"/>
    <lineage>
        <taxon>Eukaryota</taxon>
        <taxon>Viridiplantae</taxon>
        <taxon>Streptophyta</taxon>
        <taxon>Embryophyta</taxon>
        <taxon>Tracheophyta</taxon>
        <taxon>Lycopodiopsida</taxon>
        <taxon>Lycopodiales</taxon>
        <taxon>Lycopodiaceae</taxon>
        <taxon>Lycopodioideae</taxon>
        <taxon>Diphasiastrum</taxon>
    </lineage>
</organism>
<dbReference type="EMBL" id="CM055113">
    <property type="protein sequence ID" value="KAJ7516233.1"/>
    <property type="molecule type" value="Genomic_DNA"/>
</dbReference>
<keyword evidence="2" id="KW-1185">Reference proteome</keyword>
<sequence length="147" mass="16867">MVKPEIDIYKQSNISAHPHMSSVGCVECEAYHYAFCMECIVPWHGNLTCAQYQYELTTPEASGDKKLLQLAKSLKWQRCKNCAQIIERRDGCNHITCLCGHRFCYVCGAVWIKMKTCNRSYLKKKKKILSQSSDRKLIYFTGPSCAI</sequence>
<evidence type="ECO:0000313" key="1">
    <source>
        <dbReference type="EMBL" id="KAJ7516233.1"/>
    </source>
</evidence>
<evidence type="ECO:0000313" key="2">
    <source>
        <dbReference type="Proteomes" id="UP001162992"/>
    </source>
</evidence>